<dbReference type="CDD" id="cd20709">
    <property type="entry name" value="MIX_V"/>
    <property type="match status" value="1"/>
</dbReference>
<proteinExistence type="predicted"/>
<dbReference type="PANTHER" id="PTHR33840:SF1">
    <property type="entry name" value="TLE1 PHOSPHOLIPASE DOMAIN-CONTAINING PROTEIN"/>
    <property type="match status" value="1"/>
</dbReference>
<protein>
    <recommendedName>
        <fullName evidence="1">T6SS Phospholipase effector Tle1-like catalytic domain-containing protein</fullName>
    </recommendedName>
</protein>
<dbReference type="Pfam" id="PF09994">
    <property type="entry name" value="T6SS_Tle1-like_cat"/>
    <property type="match status" value="1"/>
</dbReference>
<dbReference type="AlphaFoldDB" id="A0A0H3ZM32"/>
<dbReference type="PANTHER" id="PTHR33840">
    <property type="match status" value="1"/>
</dbReference>
<organism evidence="2">
    <name type="scientific">Vibrio genomosp. F6</name>
    <dbReference type="NCBI Taxonomy" id="723172"/>
    <lineage>
        <taxon>Bacteria</taxon>
        <taxon>Pseudomonadati</taxon>
        <taxon>Pseudomonadota</taxon>
        <taxon>Gammaproteobacteria</taxon>
        <taxon>Vibrionales</taxon>
        <taxon>Vibrionaceae</taxon>
        <taxon>Vibrio</taxon>
    </lineage>
</organism>
<evidence type="ECO:0000259" key="1">
    <source>
        <dbReference type="Pfam" id="PF09994"/>
    </source>
</evidence>
<dbReference type="EMBL" id="KP795523">
    <property type="protein sequence ID" value="AKN37175.1"/>
    <property type="molecule type" value="Genomic_DNA"/>
</dbReference>
<dbReference type="InterPro" id="IPR018712">
    <property type="entry name" value="Tle1-like_cat"/>
</dbReference>
<reference evidence="2" key="1">
    <citation type="journal article" date="2015" name="MBio">
        <title>Eco-Evolutionary Dynamics of Episomes among Ecologically Cohesive Bacterial Populations.</title>
        <authorList>
            <person name="Xue H."/>
            <person name="Cordero O.X."/>
            <person name="Camas F.M."/>
            <person name="Trimble W."/>
            <person name="Meyer F."/>
            <person name="Guglielmini J."/>
            <person name="Rocha E.P."/>
            <person name="Polz M.F."/>
        </authorList>
    </citation>
    <scope>NUCLEOTIDE SEQUENCE</scope>
    <source>
        <strain evidence="2">FF_146</strain>
    </source>
</reference>
<name>A0A0H3ZM32_9VIBR</name>
<evidence type="ECO:0000313" key="2">
    <source>
        <dbReference type="EMBL" id="AKN37175.1"/>
    </source>
</evidence>
<sequence length="883" mass="98802">MSISDIKVVEFHQKQGGQSVAVDELTSYLIDSGSISKFHNALPDELQRILAPFVEKSPNAYLNALKSQLKSERWVAVNAASSVPASSYKSAYYPPVQQEPKIASVQTTVTNTEEDQGPELEYAFELSCSQSSFKAHVGWDVALAKTSTSPMHSRWSEQENEHRIQLVANIKEDAPRTLALSSRGSSVPLSIPHVLAKPKGTNALNEAFLAVMPAVQFGERLGLATQGYYYHFNEGKLVQEYKIIGNGNSRFCLTYSDELTLSDELRPTAWQSAIPIQWRIDNKVLDNQHLLYLPRKLTQDEFSSVNSAWLNEQGLALNLSELVDAGQGKETPNERYHAPLGCHYSHPGRLLHGTEIVAINSPSIVSKGIPVINLRPEKLFRIGVFFDGTGANDKNDAYKELRGNKSRSNVARLFAAYPQIQGESAKIYVSGVGTVDIEDDSQRPSIIDAAKDESDREQAFGVSAQQAFDGNLADAIAGISGKVLLNYVDGENGAFYKWQSLLSQLQRTIDELEQSGSYNDITHIVFDVIGFSRGAALSRHFVNALYQGLPDYHRPVTGKQADVTVYPHLLGNETNKKFSEEGGYERDDTKGVSVRFLGLFDTVGSFYLAGNNDEGNFQLGLEPTMANTVLQLVAEHEYRKNFPLTSLSRDNWLPDNFYQEHFPGCHTDVGGGYPSIEQYEKEGLPDYVGFPVSSTYNRNEIKSEIIDIVHANFAYPGGSSDKAAMIERTRQVKDAEWKKTCRQRFGHYGEVKEKDNTLYFYHFKPVSNAIAGLALERMKQQGSMVGIDWFEDDYQENLTPDYVTDELCQSLWGELSTKPLGEITVEDWKATLQPTLIFDNYIHRSHDTVINLPYKTVKETLVNSITTDKKTEKIPERRIWDNV</sequence>
<accession>A0A0H3ZM32</accession>
<feature type="domain" description="T6SS Phospholipase effector Tle1-like catalytic" evidence="1">
    <location>
        <begin position="382"/>
        <end position="677"/>
    </location>
</feature>